<keyword evidence="4 8" id="KW-0297">G-protein coupled receptor</keyword>
<dbReference type="GO" id="GO:0016020">
    <property type="term" value="C:membrane"/>
    <property type="evidence" value="ECO:0007669"/>
    <property type="project" value="UniProtKB-SubCell"/>
</dbReference>
<dbReference type="PANTHER" id="PTHR24238:SF47">
    <property type="entry name" value="ECDYSTEROIDS_DOPAMINE RECEPTOR-RELATED"/>
    <property type="match status" value="1"/>
</dbReference>
<feature type="region of interest" description="Disordered" evidence="9">
    <location>
        <begin position="446"/>
        <end position="474"/>
    </location>
</feature>
<feature type="transmembrane region" description="Helical" evidence="10">
    <location>
        <begin position="130"/>
        <end position="155"/>
    </location>
</feature>
<dbReference type="Proteomes" id="UP000735302">
    <property type="component" value="Unassembled WGS sequence"/>
</dbReference>
<proteinExistence type="inferred from homology"/>
<evidence type="ECO:0000256" key="6">
    <source>
        <dbReference type="ARBA" id="ARBA00023170"/>
    </source>
</evidence>
<feature type="compositionally biased region" description="Polar residues" evidence="9">
    <location>
        <begin position="493"/>
        <end position="502"/>
    </location>
</feature>
<evidence type="ECO:0000256" key="8">
    <source>
        <dbReference type="RuleBase" id="RU000688"/>
    </source>
</evidence>
<name>A0AAV3ZPU8_9GAST</name>
<evidence type="ECO:0000256" key="3">
    <source>
        <dbReference type="ARBA" id="ARBA00022989"/>
    </source>
</evidence>
<dbReference type="PROSITE" id="PS50262">
    <property type="entry name" value="G_PROTEIN_RECEP_F1_2"/>
    <property type="match status" value="1"/>
</dbReference>
<feature type="region of interest" description="Disordered" evidence="9">
    <location>
        <begin position="535"/>
        <end position="580"/>
    </location>
</feature>
<evidence type="ECO:0000256" key="4">
    <source>
        <dbReference type="ARBA" id="ARBA00023040"/>
    </source>
</evidence>
<feature type="transmembrane region" description="Helical" evidence="10">
    <location>
        <begin position="650"/>
        <end position="669"/>
    </location>
</feature>
<feature type="compositionally biased region" description="Low complexity" evidence="9">
    <location>
        <begin position="393"/>
        <end position="404"/>
    </location>
</feature>
<feature type="transmembrane region" description="Helical" evidence="10">
    <location>
        <begin position="93"/>
        <end position="118"/>
    </location>
</feature>
<feature type="transmembrane region" description="Helical" evidence="10">
    <location>
        <begin position="209"/>
        <end position="232"/>
    </location>
</feature>
<comment type="caution">
    <text evidence="12">The sequence shown here is derived from an EMBL/GenBank/DDBJ whole genome shotgun (WGS) entry which is preliminary data.</text>
</comment>
<feature type="transmembrane region" description="Helical" evidence="10">
    <location>
        <begin position="167"/>
        <end position="188"/>
    </location>
</feature>
<sequence length="685" mass="75488">MSIAQAITTTISTIIQKAIVPHGETSVDNAKTNSYNSKANGNQNYNSSDGSGVDLLAGMANGEVSTAPGITTQGSTTLPASDEGNDYILEFQFIATSVILTCFSIFGILGNGLVLYVFSRKSDKVTSTIFILALAWTDFFTCLVIVPFTVTSIQLSNRLYYMGFCKLYPLLTTSGVTLSVFIMVAIAVDRFFSICYPFLHIVTPRRAKISILCLLIFAVCLGLITSCLYSTYITVAKNETDPSCLNHTLEYLSSAPPASHTTLVTLLMSLSLTTTQSLHPFVYNESVVEVNMASTRSSHYETKTAELGTDDNCIRQIQVTEYAGGWCVATDRIFNFWFMDVYQKVFIAFYILSLLSVFVLYFFIYRSVVRRRAWRRKQKSRSASTQMASTNQVGVNENVNGNEGASLNNRGSVRATLNNGDSAYGKGDQSLRLSYGTAGGVQLSCSAPKTNRSFNTNVPSSTTDGGNDDGAQNEEGHEMTELTVKVLFQSQNDGNQQVTGDNSYHDNSDISRTPAKYCGSDGDAAAPIADAVGLQSKPTNKIGEGRKKKPQRERKISNAYGKNNFQNNKGEQDAENGAGHENREGNCLAMAITHAQLTAFRKKTIRERGHLDYLANIRTAIMLFLVTAVFTLCFLPAWLMACHLLTYQPIVFYMHYLYNVANPVIYAFMNQSFRKELKRVFKIGT</sequence>
<organism evidence="12 13">
    <name type="scientific">Plakobranchus ocellatus</name>
    <dbReference type="NCBI Taxonomy" id="259542"/>
    <lineage>
        <taxon>Eukaryota</taxon>
        <taxon>Metazoa</taxon>
        <taxon>Spiralia</taxon>
        <taxon>Lophotrochozoa</taxon>
        <taxon>Mollusca</taxon>
        <taxon>Gastropoda</taxon>
        <taxon>Heterobranchia</taxon>
        <taxon>Euthyneura</taxon>
        <taxon>Panpulmonata</taxon>
        <taxon>Sacoglossa</taxon>
        <taxon>Placobranchoidea</taxon>
        <taxon>Plakobranchidae</taxon>
        <taxon>Plakobranchus</taxon>
    </lineage>
</organism>
<dbReference type="PRINTS" id="PR00237">
    <property type="entry name" value="GPCRRHODOPSN"/>
</dbReference>
<dbReference type="PANTHER" id="PTHR24238">
    <property type="entry name" value="G-PROTEIN COUPLED RECEPTOR"/>
    <property type="match status" value="1"/>
</dbReference>
<dbReference type="Gene3D" id="1.20.1070.10">
    <property type="entry name" value="Rhodopsin 7-helix transmembrane proteins"/>
    <property type="match status" value="2"/>
</dbReference>
<keyword evidence="2 8" id="KW-0812">Transmembrane</keyword>
<evidence type="ECO:0000256" key="7">
    <source>
        <dbReference type="ARBA" id="ARBA00023224"/>
    </source>
</evidence>
<keyword evidence="5 10" id="KW-0472">Membrane</keyword>
<feature type="region of interest" description="Disordered" evidence="9">
    <location>
        <begin position="379"/>
        <end position="411"/>
    </location>
</feature>
<gene>
    <name evidence="12" type="ORF">PoB_002299300</name>
</gene>
<evidence type="ECO:0000313" key="13">
    <source>
        <dbReference type="Proteomes" id="UP000735302"/>
    </source>
</evidence>
<evidence type="ECO:0000313" key="12">
    <source>
        <dbReference type="EMBL" id="GFN96487.1"/>
    </source>
</evidence>
<evidence type="ECO:0000256" key="10">
    <source>
        <dbReference type="SAM" id="Phobius"/>
    </source>
</evidence>
<reference evidence="12 13" key="1">
    <citation type="journal article" date="2021" name="Elife">
        <title>Chloroplast acquisition without the gene transfer in kleptoplastic sea slugs, Plakobranchus ocellatus.</title>
        <authorList>
            <person name="Maeda T."/>
            <person name="Takahashi S."/>
            <person name="Yoshida T."/>
            <person name="Shimamura S."/>
            <person name="Takaki Y."/>
            <person name="Nagai Y."/>
            <person name="Toyoda A."/>
            <person name="Suzuki Y."/>
            <person name="Arimoto A."/>
            <person name="Ishii H."/>
            <person name="Satoh N."/>
            <person name="Nishiyama T."/>
            <person name="Hasebe M."/>
            <person name="Maruyama T."/>
            <person name="Minagawa J."/>
            <person name="Obokata J."/>
            <person name="Shigenobu S."/>
        </authorList>
    </citation>
    <scope>NUCLEOTIDE SEQUENCE [LARGE SCALE GENOMIC DNA]</scope>
</reference>
<evidence type="ECO:0000256" key="2">
    <source>
        <dbReference type="ARBA" id="ARBA00022692"/>
    </source>
</evidence>
<dbReference type="InterPro" id="IPR017452">
    <property type="entry name" value="GPCR_Rhodpsn_7TM"/>
</dbReference>
<accession>A0AAV3ZPU8</accession>
<dbReference type="Pfam" id="PF00001">
    <property type="entry name" value="7tm_1"/>
    <property type="match status" value="1"/>
</dbReference>
<comment type="similarity">
    <text evidence="8">Belongs to the G-protein coupled receptor 1 family.</text>
</comment>
<dbReference type="EMBL" id="BLXT01002679">
    <property type="protein sequence ID" value="GFN96487.1"/>
    <property type="molecule type" value="Genomic_DNA"/>
</dbReference>
<dbReference type="PROSITE" id="PS00237">
    <property type="entry name" value="G_PROTEIN_RECEP_F1_1"/>
    <property type="match status" value="1"/>
</dbReference>
<dbReference type="CDD" id="cd00637">
    <property type="entry name" value="7tm_classA_rhodopsin-like"/>
    <property type="match status" value="2"/>
</dbReference>
<feature type="region of interest" description="Disordered" evidence="9">
    <location>
        <begin position="493"/>
        <end position="515"/>
    </location>
</feature>
<dbReference type="SUPFAM" id="SSF81321">
    <property type="entry name" value="Family A G protein-coupled receptor-like"/>
    <property type="match status" value="2"/>
</dbReference>
<protein>
    <submittedName>
        <fullName evidence="12">Orexin receptor type 2</fullName>
    </submittedName>
</protein>
<comment type="subcellular location">
    <subcellularLocation>
        <location evidence="1">Membrane</location>
        <topology evidence="1">Multi-pass membrane protein</topology>
    </subcellularLocation>
</comment>
<keyword evidence="13" id="KW-1185">Reference proteome</keyword>
<feature type="transmembrane region" description="Helical" evidence="10">
    <location>
        <begin position="613"/>
        <end position="638"/>
    </location>
</feature>
<keyword evidence="6 8" id="KW-0675">Receptor</keyword>
<dbReference type="GO" id="GO:0004930">
    <property type="term" value="F:G protein-coupled receptor activity"/>
    <property type="evidence" value="ECO:0007669"/>
    <property type="project" value="UniProtKB-KW"/>
</dbReference>
<evidence type="ECO:0000259" key="11">
    <source>
        <dbReference type="PROSITE" id="PS50262"/>
    </source>
</evidence>
<feature type="transmembrane region" description="Helical" evidence="10">
    <location>
        <begin position="345"/>
        <end position="369"/>
    </location>
</feature>
<keyword evidence="7 8" id="KW-0807">Transducer</keyword>
<evidence type="ECO:0000256" key="5">
    <source>
        <dbReference type="ARBA" id="ARBA00023136"/>
    </source>
</evidence>
<feature type="compositionally biased region" description="Polar residues" evidence="9">
    <location>
        <begin position="560"/>
        <end position="569"/>
    </location>
</feature>
<dbReference type="InterPro" id="IPR000276">
    <property type="entry name" value="GPCR_Rhodpsn"/>
</dbReference>
<evidence type="ECO:0000256" key="9">
    <source>
        <dbReference type="SAM" id="MobiDB-lite"/>
    </source>
</evidence>
<feature type="compositionally biased region" description="Polar residues" evidence="9">
    <location>
        <begin position="446"/>
        <end position="465"/>
    </location>
</feature>
<keyword evidence="3 10" id="KW-1133">Transmembrane helix</keyword>
<evidence type="ECO:0000256" key="1">
    <source>
        <dbReference type="ARBA" id="ARBA00004141"/>
    </source>
</evidence>
<feature type="domain" description="G-protein coupled receptors family 1 profile" evidence="11">
    <location>
        <begin position="110"/>
        <end position="666"/>
    </location>
</feature>
<dbReference type="AlphaFoldDB" id="A0AAV3ZPU8"/>